<sequence length="258" mass="26461">MTGSFALITGASCGVGFALAEQFARRGYDLVVADGYDEIHTAAAALSVFGTDVQAVQVDLCCADNAYLLHRRVMAAHRPVSAAALTASVSDSLCLDGSLDCALDVVDASVRGTMLLARLQAGQMALCGGGGVILTASPGAPMPGLDAAVYSASAAFLQAFAATLQDEVRDSGVRITALMPRADDAASFTDLLIALVRRAADSEPANIARQAFEALTCSDRQGLAAWATDAVTALAGRLISDRVKGPVRQIISPTGEAV</sequence>
<dbReference type="SUPFAM" id="SSF51735">
    <property type="entry name" value="NAD(P)-binding Rossmann-fold domains"/>
    <property type="match status" value="1"/>
</dbReference>
<proteinExistence type="inferred from homology"/>
<protein>
    <recommendedName>
        <fullName evidence="5">Short-chain dehydrogenase</fullName>
    </recommendedName>
</protein>
<dbReference type="GO" id="GO:0016491">
    <property type="term" value="F:oxidoreductase activity"/>
    <property type="evidence" value="ECO:0007669"/>
    <property type="project" value="UniProtKB-KW"/>
</dbReference>
<keyword evidence="2" id="KW-0560">Oxidoreductase</keyword>
<dbReference type="PANTHER" id="PTHR43391">
    <property type="entry name" value="RETINOL DEHYDROGENASE-RELATED"/>
    <property type="match status" value="1"/>
</dbReference>
<keyword evidence="4" id="KW-1185">Reference proteome</keyword>
<organism evidence="3 4">
    <name type="scientific">Mycobacterium angelicum</name>
    <dbReference type="NCBI Taxonomy" id="470074"/>
    <lineage>
        <taxon>Bacteria</taxon>
        <taxon>Bacillati</taxon>
        <taxon>Actinomycetota</taxon>
        <taxon>Actinomycetes</taxon>
        <taxon>Mycobacteriales</taxon>
        <taxon>Mycobacteriaceae</taxon>
        <taxon>Mycobacterium</taxon>
    </lineage>
</organism>
<accession>A0A1W9ZDJ3</accession>
<dbReference type="CDD" id="cd05233">
    <property type="entry name" value="SDR_c"/>
    <property type="match status" value="1"/>
</dbReference>
<dbReference type="RefSeq" id="WP_083115972.1">
    <property type="nucleotide sequence ID" value="NZ_JACKTS010000040.1"/>
</dbReference>
<dbReference type="PRINTS" id="PR00081">
    <property type="entry name" value="GDHRDH"/>
</dbReference>
<dbReference type="OrthoDB" id="9797538at2"/>
<dbReference type="PANTHER" id="PTHR43391:SF12">
    <property type="entry name" value="OXIDOREDUCTASE EPHD-RELATED"/>
    <property type="match status" value="1"/>
</dbReference>
<evidence type="ECO:0000256" key="1">
    <source>
        <dbReference type="ARBA" id="ARBA00006484"/>
    </source>
</evidence>
<dbReference type="InterPro" id="IPR002347">
    <property type="entry name" value="SDR_fam"/>
</dbReference>
<gene>
    <name evidence="3" type="ORF">BST12_25290</name>
</gene>
<evidence type="ECO:0000313" key="4">
    <source>
        <dbReference type="Proteomes" id="UP000192284"/>
    </source>
</evidence>
<dbReference type="Proteomes" id="UP000192284">
    <property type="component" value="Unassembled WGS sequence"/>
</dbReference>
<evidence type="ECO:0000313" key="3">
    <source>
        <dbReference type="EMBL" id="ORA12089.1"/>
    </source>
</evidence>
<name>A0A1W9ZDJ3_MYCAN</name>
<evidence type="ECO:0008006" key="5">
    <source>
        <dbReference type="Google" id="ProtNLM"/>
    </source>
</evidence>
<dbReference type="InterPro" id="IPR036291">
    <property type="entry name" value="NAD(P)-bd_dom_sf"/>
</dbReference>
<comment type="caution">
    <text evidence="3">The sequence shown here is derived from an EMBL/GenBank/DDBJ whole genome shotgun (WGS) entry which is preliminary data.</text>
</comment>
<evidence type="ECO:0000256" key="2">
    <source>
        <dbReference type="ARBA" id="ARBA00023002"/>
    </source>
</evidence>
<comment type="similarity">
    <text evidence="1">Belongs to the short-chain dehydrogenases/reductases (SDR) family.</text>
</comment>
<dbReference type="EMBL" id="MVHE01000075">
    <property type="protein sequence ID" value="ORA12089.1"/>
    <property type="molecule type" value="Genomic_DNA"/>
</dbReference>
<dbReference type="Gene3D" id="3.40.50.720">
    <property type="entry name" value="NAD(P)-binding Rossmann-like Domain"/>
    <property type="match status" value="1"/>
</dbReference>
<reference evidence="3 4" key="1">
    <citation type="submission" date="2017-02" db="EMBL/GenBank/DDBJ databases">
        <title>The new phylogeny of genus Mycobacterium.</title>
        <authorList>
            <person name="Tortoli E."/>
            <person name="Trovato A."/>
            <person name="Cirillo D.M."/>
        </authorList>
    </citation>
    <scope>NUCLEOTIDE SEQUENCE [LARGE SCALE GENOMIC DNA]</scope>
    <source>
        <strain evidence="3 4">DSM 45057</strain>
    </source>
</reference>
<dbReference type="Pfam" id="PF00106">
    <property type="entry name" value="adh_short"/>
    <property type="match status" value="1"/>
</dbReference>
<dbReference type="AlphaFoldDB" id="A0A1W9ZDJ3"/>